<evidence type="ECO:0000313" key="2">
    <source>
        <dbReference type="Proteomes" id="UP000184485"/>
    </source>
</evidence>
<reference evidence="1 2" key="1">
    <citation type="submission" date="2016-11" db="EMBL/GenBank/DDBJ databases">
        <authorList>
            <person name="Jaros S."/>
            <person name="Januszkiewicz K."/>
            <person name="Wedrychowicz H."/>
        </authorList>
    </citation>
    <scope>NUCLEOTIDE SEQUENCE [LARGE SCALE GENOMIC DNA]</scope>
    <source>
        <strain evidence="1 2">DSM 19436</strain>
    </source>
</reference>
<dbReference type="AlphaFoldDB" id="A0A1M5P465"/>
<evidence type="ECO:0008006" key="3">
    <source>
        <dbReference type="Google" id="ProtNLM"/>
    </source>
</evidence>
<dbReference type="STRING" id="1122133.SAMN02745157_0089"/>
<accession>A0A1M5P465</accession>
<dbReference type="OrthoDB" id="9779699at2"/>
<keyword evidence="2" id="KW-1185">Reference proteome</keyword>
<dbReference type="PANTHER" id="PTHR31687:SF3">
    <property type="entry name" value="PROTEIN URG3"/>
    <property type="match status" value="1"/>
</dbReference>
<evidence type="ECO:0000313" key="1">
    <source>
        <dbReference type="EMBL" id="SHG96542.1"/>
    </source>
</evidence>
<dbReference type="Pfam" id="PF07958">
    <property type="entry name" value="DUF1688"/>
    <property type="match status" value="1"/>
</dbReference>
<proteinExistence type="predicted"/>
<name>A0A1M5P465_9HYPH</name>
<dbReference type="InterPro" id="IPR012469">
    <property type="entry name" value="DUF1688"/>
</dbReference>
<organism evidence="1 2">
    <name type="scientific">Kaistia soli DSM 19436</name>
    <dbReference type="NCBI Taxonomy" id="1122133"/>
    <lineage>
        <taxon>Bacteria</taxon>
        <taxon>Pseudomonadati</taxon>
        <taxon>Pseudomonadota</taxon>
        <taxon>Alphaproteobacteria</taxon>
        <taxon>Hyphomicrobiales</taxon>
        <taxon>Kaistiaceae</taxon>
        <taxon>Kaistia</taxon>
    </lineage>
</organism>
<dbReference type="Proteomes" id="UP000184485">
    <property type="component" value="Unassembled WGS sequence"/>
</dbReference>
<protein>
    <recommendedName>
        <fullName evidence="3">Uracil phosphoribosyltransferase</fullName>
    </recommendedName>
</protein>
<dbReference type="RefSeq" id="WP_073058589.1">
    <property type="nucleotide sequence ID" value="NZ_FQUP01000010.1"/>
</dbReference>
<gene>
    <name evidence="1" type="ORF">SAMN02745157_0089</name>
</gene>
<sequence>MATASSLLSAAAVRERAHRIYELGIEGELEHFDVHLEKLPSTADFVLETMRQNYPELDMPFHSRWRHFEAGQIARWAGLAEAAGLTEDPVRFGRAAYDLAIVSVLLDAGAGPDWRYVEQASGETFVRSEGLGVASFAMFVSGLFSSNPADPLRADAAALAALTAEELAEGFQAGPDNPIVGLEGRVQLLNALGRAVAERADIFGEDEARPGGLFDKVLEGAEGGKVAAPDVLKLVLDGLGSIWPSRITLDGVTLGDTWRHSKLVTDDVTTHLMPFHKLSQWMTYSLLEPLIWTGVEVVDVDGLTGLPEYRNGGLFIDMGVLVPRAADATTRLWRAGDEFIVEWRALTVALLDHTADMIRERLGVDSVALPLAKVLEGGTWSAGRRVAAEKREGGGPPLRIESDGTVF</sequence>
<dbReference type="EMBL" id="FQUP01000010">
    <property type="protein sequence ID" value="SHG96542.1"/>
    <property type="molecule type" value="Genomic_DNA"/>
</dbReference>
<dbReference type="PANTHER" id="PTHR31687">
    <property type="match status" value="1"/>
</dbReference>